<evidence type="ECO:0000313" key="3">
    <source>
        <dbReference type="EMBL" id="ORZ26718.1"/>
    </source>
</evidence>
<feature type="region of interest" description="Disordered" evidence="1">
    <location>
        <begin position="70"/>
        <end position="99"/>
    </location>
</feature>
<feature type="signal peptide" evidence="2">
    <location>
        <begin position="1"/>
        <end position="28"/>
    </location>
</feature>
<dbReference type="AlphaFoldDB" id="A0A1Y2GWP4"/>
<name>A0A1Y2GWP4_9FUNG</name>
<feature type="chain" id="PRO_5013254482" description="Chitin-binding type-4 domain-containing protein" evidence="2">
    <location>
        <begin position="29"/>
        <end position="246"/>
    </location>
</feature>
<protein>
    <recommendedName>
        <fullName evidence="5">Chitin-binding type-4 domain-containing protein</fullName>
    </recommendedName>
</protein>
<dbReference type="PANTHER" id="PTHR35559">
    <property type="entry name" value="CHITIN-BINDING TYPE-4 DOMAIN-CONTAINING PROTEIN"/>
    <property type="match status" value="1"/>
</dbReference>
<keyword evidence="2" id="KW-0732">Signal</keyword>
<reference evidence="3 4" key="1">
    <citation type="submission" date="2016-07" db="EMBL/GenBank/DDBJ databases">
        <title>Pervasive Adenine N6-methylation of Active Genes in Fungi.</title>
        <authorList>
            <consortium name="DOE Joint Genome Institute"/>
            <person name="Mondo S.J."/>
            <person name="Dannebaum R.O."/>
            <person name="Kuo R.C."/>
            <person name="Labutti K."/>
            <person name="Haridas S."/>
            <person name="Kuo A."/>
            <person name="Salamov A."/>
            <person name="Ahrendt S.R."/>
            <person name="Lipzen A."/>
            <person name="Sullivan W."/>
            <person name="Andreopoulos W.B."/>
            <person name="Clum A."/>
            <person name="Lindquist E."/>
            <person name="Daum C."/>
            <person name="Ramamoorthy G.K."/>
            <person name="Gryganskyi A."/>
            <person name="Culley D."/>
            <person name="Magnuson J.K."/>
            <person name="James T.Y."/>
            <person name="O'Malley M.A."/>
            <person name="Stajich J.E."/>
            <person name="Spatafora J.W."/>
            <person name="Visel A."/>
            <person name="Grigoriev I.V."/>
        </authorList>
    </citation>
    <scope>NUCLEOTIDE SEQUENCE [LARGE SCALE GENOMIC DNA]</scope>
    <source>
        <strain evidence="3 4">NRRL 3116</strain>
    </source>
</reference>
<dbReference type="RefSeq" id="XP_021884481.1">
    <property type="nucleotide sequence ID" value="XM_022023168.1"/>
</dbReference>
<dbReference type="InParanoid" id="A0A1Y2GWP4"/>
<sequence>MMFSTLSKASIALIAASLLLMLTQSAESHSWVDCVDWRFNDPKNKSWGNKNGKCFGYARRFPYEVAQKKGFNKLDSDSPNRHYQQRHRNPRSENELACSDGKIGEERGADETMSSPVTAAYNGVDRKGRKTGPMTRVKVGGQLCVRWPAKNHAVKSEKNRPVTIGFSRKPNPKKDPTQKEFLDNKIAELNYKNCTETNGNTDGWPCGGCFPITEDIKPGYHVMQWRWQLNSDEYYTSCADVLVQPK</sequence>
<organism evidence="3 4">
    <name type="scientific">Lobosporangium transversale</name>
    <dbReference type="NCBI Taxonomy" id="64571"/>
    <lineage>
        <taxon>Eukaryota</taxon>
        <taxon>Fungi</taxon>
        <taxon>Fungi incertae sedis</taxon>
        <taxon>Mucoromycota</taxon>
        <taxon>Mortierellomycotina</taxon>
        <taxon>Mortierellomycetes</taxon>
        <taxon>Mortierellales</taxon>
        <taxon>Mortierellaceae</taxon>
        <taxon>Lobosporangium</taxon>
    </lineage>
</organism>
<dbReference type="EMBL" id="MCFF01000006">
    <property type="protein sequence ID" value="ORZ26718.1"/>
    <property type="molecule type" value="Genomic_DNA"/>
</dbReference>
<comment type="caution">
    <text evidence="3">The sequence shown here is derived from an EMBL/GenBank/DDBJ whole genome shotgun (WGS) entry which is preliminary data.</text>
</comment>
<evidence type="ECO:0000313" key="4">
    <source>
        <dbReference type="Proteomes" id="UP000193648"/>
    </source>
</evidence>
<dbReference type="PANTHER" id="PTHR35559:SF1">
    <property type="entry name" value="CHITIN-BINDING TYPE-4 DOMAIN-CONTAINING PROTEIN"/>
    <property type="match status" value="1"/>
</dbReference>
<dbReference type="GeneID" id="33565012"/>
<keyword evidence="4" id="KW-1185">Reference proteome</keyword>
<gene>
    <name evidence="3" type="ORF">BCR41DRAFT_347813</name>
</gene>
<accession>A0A1Y2GWP4</accession>
<dbReference type="OrthoDB" id="2341272at2759"/>
<evidence type="ECO:0000256" key="1">
    <source>
        <dbReference type="SAM" id="MobiDB-lite"/>
    </source>
</evidence>
<proteinExistence type="predicted"/>
<dbReference type="Proteomes" id="UP000193648">
    <property type="component" value="Unassembled WGS sequence"/>
</dbReference>
<evidence type="ECO:0000256" key="2">
    <source>
        <dbReference type="SAM" id="SignalP"/>
    </source>
</evidence>
<evidence type="ECO:0008006" key="5">
    <source>
        <dbReference type="Google" id="ProtNLM"/>
    </source>
</evidence>